<evidence type="ECO:0000313" key="2">
    <source>
        <dbReference type="Proteomes" id="UP000800097"/>
    </source>
</evidence>
<dbReference type="AlphaFoldDB" id="A0A6A6JIP4"/>
<dbReference type="OrthoDB" id="19174at2759"/>
<organism evidence="1 2">
    <name type="scientific">Westerdykella ornata</name>
    <dbReference type="NCBI Taxonomy" id="318751"/>
    <lineage>
        <taxon>Eukaryota</taxon>
        <taxon>Fungi</taxon>
        <taxon>Dikarya</taxon>
        <taxon>Ascomycota</taxon>
        <taxon>Pezizomycotina</taxon>
        <taxon>Dothideomycetes</taxon>
        <taxon>Pleosporomycetidae</taxon>
        <taxon>Pleosporales</taxon>
        <taxon>Sporormiaceae</taxon>
        <taxon>Westerdykella</taxon>
    </lineage>
</organism>
<dbReference type="Proteomes" id="UP000800097">
    <property type="component" value="Unassembled WGS sequence"/>
</dbReference>
<dbReference type="EMBL" id="ML986494">
    <property type="protein sequence ID" value="KAF2276094.1"/>
    <property type="molecule type" value="Genomic_DNA"/>
</dbReference>
<name>A0A6A6JIP4_WESOR</name>
<protein>
    <submittedName>
        <fullName evidence="1">Uncharacterized protein</fullName>
    </submittedName>
</protein>
<proteinExistence type="predicted"/>
<keyword evidence="2" id="KW-1185">Reference proteome</keyword>
<evidence type="ECO:0000313" key="1">
    <source>
        <dbReference type="EMBL" id="KAF2276094.1"/>
    </source>
</evidence>
<gene>
    <name evidence="1" type="ORF">EI97DRAFT_433510</name>
</gene>
<dbReference type="InterPro" id="IPR002110">
    <property type="entry name" value="Ankyrin_rpt"/>
</dbReference>
<dbReference type="SUPFAM" id="SSF48403">
    <property type="entry name" value="Ankyrin repeat"/>
    <property type="match status" value="1"/>
</dbReference>
<accession>A0A6A6JIP4</accession>
<sequence>MTEHASTGKVWLTSEHRHIQWRKTFSSTAPASSSPPFTSKTAPLSTINQREPIMNPPPPPTIDLLLNLIDTRPNSILTSLSQHPHLASASDSHGYSLVHAAVSYNQPQVLRELIQTYKVNVNLLDEDGESPLFAAENVAIAKSLVEDFGADWRLKNSEGKTAEERIAEEEGEDHEVAIYLRGLRTGGSGSANGNVANGADVPDLSGLPGGVKINIDTMAEDEVGDAPDPEIRRRIEELAARDDFQTEEGQRRLRELVTEVVSGMGAEEAARSVRRRVE</sequence>
<reference evidence="1" key="1">
    <citation type="journal article" date="2020" name="Stud. Mycol.">
        <title>101 Dothideomycetes genomes: a test case for predicting lifestyles and emergence of pathogens.</title>
        <authorList>
            <person name="Haridas S."/>
            <person name="Albert R."/>
            <person name="Binder M."/>
            <person name="Bloem J."/>
            <person name="Labutti K."/>
            <person name="Salamov A."/>
            <person name="Andreopoulos B."/>
            <person name="Baker S."/>
            <person name="Barry K."/>
            <person name="Bills G."/>
            <person name="Bluhm B."/>
            <person name="Cannon C."/>
            <person name="Castanera R."/>
            <person name="Culley D."/>
            <person name="Daum C."/>
            <person name="Ezra D."/>
            <person name="Gonzalez J."/>
            <person name="Henrissat B."/>
            <person name="Kuo A."/>
            <person name="Liang C."/>
            <person name="Lipzen A."/>
            <person name="Lutzoni F."/>
            <person name="Magnuson J."/>
            <person name="Mondo S."/>
            <person name="Nolan M."/>
            <person name="Ohm R."/>
            <person name="Pangilinan J."/>
            <person name="Park H.-J."/>
            <person name="Ramirez L."/>
            <person name="Alfaro M."/>
            <person name="Sun H."/>
            <person name="Tritt A."/>
            <person name="Yoshinaga Y."/>
            <person name="Zwiers L.-H."/>
            <person name="Turgeon B."/>
            <person name="Goodwin S."/>
            <person name="Spatafora J."/>
            <person name="Crous P."/>
            <person name="Grigoriev I."/>
        </authorList>
    </citation>
    <scope>NUCLEOTIDE SEQUENCE</scope>
    <source>
        <strain evidence="1">CBS 379.55</strain>
    </source>
</reference>
<dbReference type="Gene3D" id="1.25.40.20">
    <property type="entry name" value="Ankyrin repeat-containing domain"/>
    <property type="match status" value="1"/>
</dbReference>
<dbReference type="InterPro" id="IPR036770">
    <property type="entry name" value="Ankyrin_rpt-contain_sf"/>
</dbReference>
<dbReference type="GeneID" id="54551581"/>
<dbReference type="RefSeq" id="XP_033653633.1">
    <property type="nucleotide sequence ID" value="XM_033798406.1"/>
</dbReference>
<dbReference type="Pfam" id="PF13606">
    <property type="entry name" value="Ank_3"/>
    <property type="match status" value="1"/>
</dbReference>